<evidence type="ECO:0000313" key="8">
    <source>
        <dbReference type="Proteomes" id="UP000075755"/>
    </source>
</evidence>
<accession>A0AAC8YN39</accession>
<feature type="domain" description="HTH lysR-type" evidence="5">
    <location>
        <begin position="5"/>
        <end position="62"/>
    </location>
</feature>
<reference evidence="6 8" key="1">
    <citation type="submission" date="2016-03" db="EMBL/GenBank/DDBJ databases">
        <title>Complete genome of Aminobacter aminovorans KCTC 2477.</title>
        <authorList>
            <person name="Kim K.M."/>
        </authorList>
    </citation>
    <scope>NUCLEOTIDE SEQUENCE [LARGE SCALE GENOMIC DNA]</scope>
    <source>
        <strain evidence="6 8">KCTC 2477</strain>
    </source>
</reference>
<dbReference type="PANTHER" id="PTHR30579">
    <property type="entry name" value="TRANSCRIPTIONAL REGULATOR"/>
    <property type="match status" value="1"/>
</dbReference>
<evidence type="ECO:0000313" key="6">
    <source>
        <dbReference type="EMBL" id="AMS41405.1"/>
    </source>
</evidence>
<proteinExistence type="inferred from homology"/>
<evidence type="ECO:0000256" key="3">
    <source>
        <dbReference type="ARBA" id="ARBA00023125"/>
    </source>
</evidence>
<sequence>MPHNIDISLLRAFLAVVDTGGMTSSAKVLNLTQAAVSQQVKRLEDSFGCALFERDRKGLKLTPTGQRLVVQARRLVRNNDEVWSAMNEAEFEGEIRLGMPSDFVRCFGAPILRQFDQAWPRVRVSLVCGSSQRLLEKLDGGEVDLTFAVEKKCGHNGETLLSDPLVWVGAKGGQAFERDPLPISTDDETCFLRPFALKALADHGRVWRWVCEDSNFDPILATLDADIAVAPLLASTIPPGFEVLGERHGLPSLPSFWINLYQPHAGPTRLSAELAVHIRDVVGTRSQLVA</sequence>
<keyword evidence="4" id="KW-0804">Transcription</keyword>
<dbReference type="RefSeq" id="WP_067959567.1">
    <property type="nucleotide sequence ID" value="NZ_CP015005.1"/>
</dbReference>
<dbReference type="InterPro" id="IPR050176">
    <property type="entry name" value="LTTR"/>
</dbReference>
<dbReference type="FunFam" id="1.10.10.10:FF:000001">
    <property type="entry name" value="LysR family transcriptional regulator"/>
    <property type="match status" value="1"/>
</dbReference>
<dbReference type="Pfam" id="PF00126">
    <property type="entry name" value="HTH_1"/>
    <property type="match status" value="1"/>
</dbReference>
<dbReference type="Gene3D" id="1.10.10.10">
    <property type="entry name" value="Winged helix-like DNA-binding domain superfamily/Winged helix DNA-binding domain"/>
    <property type="match status" value="1"/>
</dbReference>
<dbReference type="KEGG" id="aak:AA2016_2479"/>
<dbReference type="SUPFAM" id="SSF53850">
    <property type="entry name" value="Periplasmic binding protein-like II"/>
    <property type="match status" value="1"/>
</dbReference>
<dbReference type="GO" id="GO:0003700">
    <property type="term" value="F:DNA-binding transcription factor activity"/>
    <property type="evidence" value="ECO:0007669"/>
    <property type="project" value="InterPro"/>
</dbReference>
<dbReference type="InterPro" id="IPR036390">
    <property type="entry name" value="WH_DNA-bd_sf"/>
</dbReference>
<evidence type="ECO:0000256" key="4">
    <source>
        <dbReference type="ARBA" id="ARBA00023163"/>
    </source>
</evidence>
<dbReference type="SUPFAM" id="SSF46785">
    <property type="entry name" value="Winged helix' DNA-binding domain"/>
    <property type="match status" value="1"/>
</dbReference>
<dbReference type="InterPro" id="IPR000847">
    <property type="entry name" value="LysR_HTH_N"/>
</dbReference>
<reference evidence="7 9" key="2">
    <citation type="submission" date="2020-08" db="EMBL/GenBank/DDBJ databases">
        <title>Genomic Encyclopedia of Type Strains, Phase IV (KMG-IV): sequencing the most valuable type-strain genomes for metagenomic binning, comparative biology and taxonomic classification.</title>
        <authorList>
            <person name="Goeker M."/>
        </authorList>
    </citation>
    <scope>NUCLEOTIDE SEQUENCE [LARGE SCALE GENOMIC DNA]</scope>
    <source>
        <strain evidence="7 9">DSM 10368</strain>
    </source>
</reference>
<dbReference type="Pfam" id="PF03466">
    <property type="entry name" value="LysR_substrate"/>
    <property type="match status" value="1"/>
</dbReference>
<dbReference type="InterPro" id="IPR005119">
    <property type="entry name" value="LysR_subst-bd"/>
</dbReference>
<organism evidence="6 8">
    <name type="scientific">Aminobacter aminovorans</name>
    <name type="common">Chelatobacter heintzii</name>
    <dbReference type="NCBI Taxonomy" id="83263"/>
    <lineage>
        <taxon>Bacteria</taxon>
        <taxon>Pseudomonadati</taxon>
        <taxon>Pseudomonadota</taxon>
        <taxon>Alphaproteobacteria</taxon>
        <taxon>Hyphomicrobiales</taxon>
        <taxon>Phyllobacteriaceae</taxon>
        <taxon>Aminobacter</taxon>
    </lineage>
</organism>
<keyword evidence="2" id="KW-0805">Transcription regulation</keyword>
<dbReference type="PRINTS" id="PR00039">
    <property type="entry name" value="HTHLYSR"/>
</dbReference>
<protein>
    <submittedName>
        <fullName evidence="7">DNA-binding transcriptional LysR family regulator</fullName>
    </submittedName>
</protein>
<name>A0AAC8YN39_AMIAI</name>
<dbReference type="EMBL" id="CP015005">
    <property type="protein sequence ID" value="AMS41405.1"/>
    <property type="molecule type" value="Genomic_DNA"/>
</dbReference>
<evidence type="ECO:0000313" key="7">
    <source>
        <dbReference type="EMBL" id="MBB3707972.1"/>
    </source>
</evidence>
<evidence type="ECO:0000313" key="9">
    <source>
        <dbReference type="Proteomes" id="UP000577697"/>
    </source>
</evidence>
<comment type="similarity">
    <text evidence="1">Belongs to the LysR transcriptional regulatory family.</text>
</comment>
<dbReference type="Proteomes" id="UP000577697">
    <property type="component" value="Unassembled WGS sequence"/>
</dbReference>
<gene>
    <name evidence="6" type="ORF">AA2016_2479</name>
    <name evidence="7" type="ORF">FHS67_004306</name>
</gene>
<dbReference type="Proteomes" id="UP000075755">
    <property type="component" value="Chromosome"/>
</dbReference>
<dbReference type="PANTHER" id="PTHR30579:SF7">
    <property type="entry name" value="HTH-TYPE TRANSCRIPTIONAL REGULATOR LRHA-RELATED"/>
    <property type="match status" value="1"/>
</dbReference>
<dbReference type="Gene3D" id="3.40.190.10">
    <property type="entry name" value="Periplasmic binding protein-like II"/>
    <property type="match status" value="2"/>
</dbReference>
<evidence type="ECO:0000259" key="5">
    <source>
        <dbReference type="PROSITE" id="PS50931"/>
    </source>
</evidence>
<dbReference type="GO" id="GO:0003677">
    <property type="term" value="F:DNA binding"/>
    <property type="evidence" value="ECO:0007669"/>
    <property type="project" value="UniProtKB-KW"/>
</dbReference>
<keyword evidence="9" id="KW-1185">Reference proteome</keyword>
<keyword evidence="3 7" id="KW-0238">DNA-binding</keyword>
<dbReference type="InterPro" id="IPR036388">
    <property type="entry name" value="WH-like_DNA-bd_sf"/>
</dbReference>
<evidence type="ECO:0000256" key="2">
    <source>
        <dbReference type="ARBA" id="ARBA00023015"/>
    </source>
</evidence>
<dbReference type="PROSITE" id="PS50931">
    <property type="entry name" value="HTH_LYSR"/>
    <property type="match status" value="1"/>
</dbReference>
<evidence type="ECO:0000256" key="1">
    <source>
        <dbReference type="ARBA" id="ARBA00009437"/>
    </source>
</evidence>
<dbReference type="AlphaFoldDB" id="A0AAC8YN39"/>
<dbReference type="EMBL" id="JACICB010000016">
    <property type="protein sequence ID" value="MBB3707972.1"/>
    <property type="molecule type" value="Genomic_DNA"/>
</dbReference>